<protein>
    <submittedName>
        <fullName evidence="1">Uncharacterized protein</fullName>
    </submittedName>
</protein>
<evidence type="ECO:0000313" key="1">
    <source>
        <dbReference type="EMBL" id="BAP55399.1"/>
    </source>
</evidence>
<proteinExistence type="predicted"/>
<name>A0A090AEM9_9GAMM</name>
<evidence type="ECO:0000313" key="2">
    <source>
        <dbReference type="Proteomes" id="UP000031623"/>
    </source>
</evidence>
<dbReference type="Proteomes" id="UP000031623">
    <property type="component" value="Chromosome"/>
</dbReference>
<dbReference type="KEGG" id="tig:THII_1102"/>
<dbReference type="AlphaFoldDB" id="A0A090AEM9"/>
<accession>A0A090AEM9</accession>
<reference evidence="1 2" key="1">
    <citation type="journal article" date="2014" name="ISME J.">
        <title>Ecophysiology of Thioploca ingrica as revealed by the complete genome sequence supplemented with proteomic evidence.</title>
        <authorList>
            <person name="Kojima H."/>
            <person name="Ogura Y."/>
            <person name="Yamamoto N."/>
            <person name="Togashi T."/>
            <person name="Mori H."/>
            <person name="Watanabe T."/>
            <person name="Nemoto F."/>
            <person name="Kurokawa K."/>
            <person name="Hayashi T."/>
            <person name="Fukui M."/>
        </authorList>
    </citation>
    <scope>NUCLEOTIDE SEQUENCE [LARGE SCALE GENOMIC DNA]</scope>
</reference>
<organism evidence="1 2">
    <name type="scientific">Thioploca ingrica</name>
    <dbReference type="NCBI Taxonomy" id="40754"/>
    <lineage>
        <taxon>Bacteria</taxon>
        <taxon>Pseudomonadati</taxon>
        <taxon>Pseudomonadota</taxon>
        <taxon>Gammaproteobacteria</taxon>
        <taxon>Thiotrichales</taxon>
        <taxon>Thiotrichaceae</taxon>
        <taxon>Thioploca</taxon>
    </lineage>
</organism>
<keyword evidence="2" id="KW-1185">Reference proteome</keyword>
<dbReference type="HOGENOM" id="CLU_2686638_0_0_6"/>
<dbReference type="EMBL" id="AP014633">
    <property type="protein sequence ID" value="BAP55399.1"/>
    <property type="molecule type" value="Genomic_DNA"/>
</dbReference>
<gene>
    <name evidence="1" type="ORF">THII_1102</name>
</gene>
<sequence>MWNGNYFMVVGWIIQGVILQRLLSNSPNRHMNCLLTINNEVGHASLCPTYIDFIDWGTKPNDLASSPHETKWNT</sequence>
<dbReference type="STRING" id="40754.THII_1102"/>